<feature type="compositionally biased region" description="Basic and acidic residues" evidence="1">
    <location>
        <begin position="92"/>
        <end position="103"/>
    </location>
</feature>
<name>A0A8J5RWE2_ZIZPA</name>
<feature type="compositionally biased region" description="Gly residues" evidence="1">
    <location>
        <begin position="185"/>
        <end position="196"/>
    </location>
</feature>
<proteinExistence type="predicted"/>
<evidence type="ECO:0000256" key="1">
    <source>
        <dbReference type="SAM" id="MobiDB-lite"/>
    </source>
</evidence>
<organism evidence="2 3">
    <name type="scientific">Zizania palustris</name>
    <name type="common">Northern wild rice</name>
    <dbReference type="NCBI Taxonomy" id="103762"/>
    <lineage>
        <taxon>Eukaryota</taxon>
        <taxon>Viridiplantae</taxon>
        <taxon>Streptophyta</taxon>
        <taxon>Embryophyta</taxon>
        <taxon>Tracheophyta</taxon>
        <taxon>Spermatophyta</taxon>
        <taxon>Magnoliopsida</taxon>
        <taxon>Liliopsida</taxon>
        <taxon>Poales</taxon>
        <taxon>Poaceae</taxon>
        <taxon>BOP clade</taxon>
        <taxon>Oryzoideae</taxon>
        <taxon>Oryzeae</taxon>
        <taxon>Zizaniinae</taxon>
        <taxon>Zizania</taxon>
    </lineage>
</organism>
<keyword evidence="3" id="KW-1185">Reference proteome</keyword>
<dbReference type="Proteomes" id="UP000729402">
    <property type="component" value="Unassembled WGS sequence"/>
</dbReference>
<accession>A0A8J5RWE2</accession>
<sequence length="196" mass="20797">MGAASIGGGSAGKEEEAPVAAASSPTIRGSARKEEELQRWPARRRGMRRLWQWRPARPRPRQAAARRGRGRRGAPVAASSPPADEPSGGVAGKREEEAVDAVKVKTPPAAELRPTTSVAAAVWGEVPRANPAAPAPDPTATVPDLVTEALDLAATVTYWPPWRRGEEEGEGGGQHRRWRLLADHGCGGGDGTSWRE</sequence>
<feature type="compositionally biased region" description="Basic residues" evidence="1">
    <location>
        <begin position="56"/>
        <end position="72"/>
    </location>
</feature>
<gene>
    <name evidence="2" type="ORF">GUJ93_ZPchr0009g1920</name>
</gene>
<dbReference type="EMBL" id="JAAALK010000289">
    <property type="protein sequence ID" value="KAG8050650.1"/>
    <property type="molecule type" value="Genomic_DNA"/>
</dbReference>
<feature type="region of interest" description="Disordered" evidence="1">
    <location>
        <begin position="1"/>
        <end position="116"/>
    </location>
</feature>
<evidence type="ECO:0000313" key="2">
    <source>
        <dbReference type="EMBL" id="KAG8050650.1"/>
    </source>
</evidence>
<reference evidence="2" key="2">
    <citation type="submission" date="2021-02" db="EMBL/GenBank/DDBJ databases">
        <authorList>
            <person name="Kimball J.A."/>
            <person name="Haas M.W."/>
            <person name="Macchietto M."/>
            <person name="Kono T."/>
            <person name="Duquette J."/>
            <person name="Shao M."/>
        </authorList>
    </citation>
    <scope>NUCLEOTIDE SEQUENCE</scope>
    <source>
        <tissue evidence="2">Fresh leaf tissue</tissue>
    </source>
</reference>
<comment type="caution">
    <text evidence="2">The sequence shown here is derived from an EMBL/GenBank/DDBJ whole genome shotgun (WGS) entry which is preliminary data.</text>
</comment>
<reference evidence="2" key="1">
    <citation type="journal article" date="2021" name="bioRxiv">
        <title>Whole Genome Assembly and Annotation of Northern Wild Rice, Zizania palustris L., Supports a Whole Genome Duplication in the Zizania Genus.</title>
        <authorList>
            <person name="Haas M."/>
            <person name="Kono T."/>
            <person name="Macchietto M."/>
            <person name="Millas R."/>
            <person name="McGilp L."/>
            <person name="Shao M."/>
            <person name="Duquette J."/>
            <person name="Hirsch C.N."/>
            <person name="Kimball J."/>
        </authorList>
    </citation>
    <scope>NUCLEOTIDE SEQUENCE</scope>
    <source>
        <tissue evidence="2">Fresh leaf tissue</tissue>
    </source>
</reference>
<feature type="compositionally biased region" description="Gly residues" evidence="1">
    <location>
        <begin position="1"/>
        <end position="11"/>
    </location>
</feature>
<protein>
    <submittedName>
        <fullName evidence="2">Uncharacterized protein</fullName>
    </submittedName>
</protein>
<feature type="region of interest" description="Disordered" evidence="1">
    <location>
        <begin position="161"/>
        <end position="196"/>
    </location>
</feature>
<dbReference type="AlphaFoldDB" id="A0A8J5RWE2"/>
<evidence type="ECO:0000313" key="3">
    <source>
        <dbReference type="Proteomes" id="UP000729402"/>
    </source>
</evidence>